<accession>A0ACB7RQD4</accession>
<reference evidence="1" key="1">
    <citation type="submission" date="2020-05" db="EMBL/GenBank/DDBJ databases">
        <title>Large-scale comparative analyses of tick genomes elucidate their genetic diversity and vector capacities.</title>
        <authorList>
            <person name="Jia N."/>
            <person name="Wang J."/>
            <person name="Shi W."/>
            <person name="Du L."/>
            <person name="Sun Y."/>
            <person name="Zhan W."/>
            <person name="Jiang J."/>
            <person name="Wang Q."/>
            <person name="Zhang B."/>
            <person name="Ji P."/>
            <person name="Sakyi L.B."/>
            <person name="Cui X."/>
            <person name="Yuan T."/>
            <person name="Jiang B."/>
            <person name="Yang W."/>
            <person name="Lam T.T.-Y."/>
            <person name="Chang Q."/>
            <person name="Ding S."/>
            <person name="Wang X."/>
            <person name="Zhu J."/>
            <person name="Ruan X."/>
            <person name="Zhao L."/>
            <person name="Wei J."/>
            <person name="Que T."/>
            <person name="Du C."/>
            <person name="Cheng J."/>
            <person name="Dai P."/>
            <person name="Han X."/>
            <person name="Huang E."/>
            <person name="Gao Y."/>
            <person name="Liu J."/>
            <person name="Shao H."/>
            <person name="Ye R."/>
            <person name="Li L."/>
            <person name="Wei W."/>
            <person name="Wang X."/>
            <person name="Wang C."/>
            <person name="Yang T."/>
            <person name="Huo Q."/>
            <person name="Li W."/>
            <person name="Guo W."/>
            <person name="Chen H."/>
            <person name="Zhou L."/>
            <person name="Ni X."/>
            <person name="Tian J."/>
            <person name="Zhou Y."/>
            <person name="Sheng Y."/>
            <person name="Liu T."/>
            <person name="Pan Y."/>
            <person name="Xia L."/>
            <person name="Li J."/>
            <person name="Zhao F."/>
            <person name="Cao W."/>
        </authorList>
    </citation>
    <scope>NUCLEOTIDE SEQUENCE</scope>
    <source>
        <strain evidence="1">Hyas-2018</strain>
    </source>
</reference>
<evidence type="ECO:0000313" key="1">
    <source>
        <dbReference type="EMBL" id="KAH6924715.1"/>
    </source>
</evidence>
<sequence>MDLLFPQRLAGADLRTSESFDCAEGFGYGPFQKRTLLLILLGAFSVSCQTVVVSLVTGEVDHWCKPFAGFNISAADWKDIAVPLEADGRFSRCRVYERCKPPAERGDSDRRRKGGFAPAMEGLWYNRCFLSDHEPQDTNDTREAPCDEWDYDARMAKTSAVSSWNMVCDRRLLPAALVIIQNTGAVAALVTSGAFIDYVGRRCVILGSAIAVAVFTVCTFVATGYVRYAIARFLAAGSVAVHTVFTIIIPFEWMTHAHRPQQVLFLSVVGLALCETWIVLIKPLVIDWRLKQVIFLAPTAFLLLALSTATESPRWLVAKGQLDAAEAVMMQAAKVNSFPLAVTACLVEKLKEQVKSRACRDSADKEDLIDRRSLRRRAFAMFAVCFSISFVFYVDAFSTAQYTGYSMSFLTVVVTFTTYALMHFLINGVALVKVLSTCFILAGCIQCALSVSVGAGFGTVTKTLLVLSKGVSNVVLVHCFTYVLELFPSAVRAGVACWAFGSGRVAAMFAAMTLVLKPVGHEDIVFAMTGLVLFACLLIIRALPRTTVVEEARIVARRASDSSKLSVDHMKRTLEQRILRKGSKTSSAGGSKSSSRKSRRSFGSGSPGTSRVSGRSHTERRGSQ</sequence>
<proteinExistence type="predicted"/>
<organism evidence="1 2">
    <name type="scientific">Hyalomma asiaticum</name>
    <name type="common">Tick</name>
    <dbReference type="NCBI Taxonomy" id="266040"/>
    <lineage>
        <taxon>Eukaryota</taxon>
        <taxon>Metazoa</taxon>
        <taxon>Ecdysozoa</taxon>
        <taxon>Arthropoda</taxon>
        <taxon>Chelicerata</taxon>
        <taxon>Arachnida</taxon>
        <taxon>Acari</taxon>
        <taxon>Parasitiformes</taxon>
        <taxon>Ixodida</taxon>
        <taxon>Ixodoidea</taxon>
        <taxon>Ixodidae</taxon>
        <taxon>Hyalomminae</taxon>
        <taxon>Hyalomma</taxon>
    </lineage>
</organism>
<evidence type="ECO:0000313" key="2">
    <source>
        <dbReference type="Proteomes" id="UP000821845"/>
    </source>
</evidence>
<name>A0ACB7RQD4_HYAAI</name>
<dbReference type="Proteomes" id="UP000821845">
    <property type="component" value="Chromosome 8"/>
</dbReference>
<gene>
    <name evidence="1" type="ORF">HPB50_022693</name>
</gene>
<protein>
    <submittedName>
        <fullName evidence="1">Uncharacterized protein</fullName>
    </submittedName>
</protein>
<dbReference type="EMBL" id="CM023488">
    <property type="protein sequence ID" value="KAH6924715.1"/>
    <property type="molecule type" value="Genomic_DNA"/>
</dbReference>
<comment type="caution">
    <text evidence="1">The sequence shown here is derived from an EMBL/GenBank/DDBJ whole genome shotgun (WGS) entry which is preliminary data.</text>
</comment>
<keyword evidence="2" id="KW-1185">Reference proteome</keyword>